<reference evidence="2" key="1">
    <citation type="journal article" date="2019" name="Int. J. Syst. Evol. Microbiol.">
        <title>The Global Catalogue of Microorganisms (GCM) 10K type strain sequencing project: providing services to taxonomists for standard genome sequencing and annotation.</title>
        <authorList>
            <consortium name="The Broad Institute Genomics Platform"/>
            <consortium name="The Broad Institute Genome Sequencing Center for Infectious Disease"/>
            <person name="Wu L."/>
            <person name="Ma J."/>
        </authorList>
    </citation>
    <scope>NUCLEOTIDE SEQUENCE [LARGE SCALE GENOMIC DNA]</scope>
    <source>
        <strain evidence="2">JCM 31696</strain>
    </source>
</reference>
<dbReference type="EMBL" id="JBHTIR010001131">
    <property type="protein sequence ID" value="MFD0852175.1"/>
    <property type="molecule type" value="Genomic_DNA"/>
</dbReference>
<keyword evidence="2" id="KW-1185">Reference proteome</keyword>
<evidence type="ECO:0000313" key="1">
    <source>
        <dbReference type="EMBL" id="MFD0852175.1"/>
    </source>
</evidence>
<dbReference type="Proteomes" id="UP001597083">
    <property type="component" value="Unassembled WGS sequence"/>
</dbReference>
<protein>
    <submittedName>
        <fullName evidence="1">Uncharacterized protein</fullName>
    </submittedName>
</protein>
<evidence type="ECO:0000313" key="2">
    <source>
        <dbReference type="Proteomes" id="UP001597083"/>
    </source>
</evidence>
<comment type="caution">
    <text evidence="1">The sequence shown here is derived from an EMBL/GenBank/DDBJ whole genome shotgun (WGS) entry which is preliminary data.</text>
</comment>
<organism evidence="1 2">
    <name type="scientific">Actinomadura adrarensis</name>
    <dbReference type="NCBI Taxonomy" id="1819600"/>
    <lineage>
        <taxon>Bacteria</taxon>
        <taxon>Bacillati</taxon>
        <taxon>Actinomycetota</taxon>
        <taxon>Actinomycetes</taxon>
        <taxon>Streptosporangiales</taxon>
        <taxon>Thermomonosporaceae</taxon>
        <taxon>Actinomadura</taxon>
    </lineage>
</organism>
<sequence length="84" mass="9140">MFAGIDEIDWASMRHAYGTAEDVPALLRGLASADPAEREIALDGFQGAVHHQGDVYDCTLACIPFLFELIVRRTSRSGPRSCAC</sequence>
<gene>
    <name evidence="1" type="ORF">ACFQ07_08080</name>
</gene>
<name>A0ABW3CCC0_9ACTN</name>
<proteinExistence type="predicted"/>
<accession>A0ABW3CCC0</accession>